<feature type="compositionally biased region" description="Low complexity" evidence="1">
    <location>
        <begin position="148"/>
        <end position="166"/>
    </location>
</feature>
<feature type="region of interest" description="Disordered" evidence="1">
    <location>
        <begin position="382"/>
        <end position="429"/>
    </location>
</feature>
<reference evidence="2 3" key="1">
    <citation type="submission" date="2023-01" db="EMBL/GenBank/DDBJ databases">
        <title>Analysis of 21 Apiospora genomes using comparative genomics revels a genus with tremendous synthesis potential of carbohydrate active enzymes and secondary metabolites.</title>
        <authorList>
            <person name="Sorensen T."/>
        </authorList>
    </citation>
    <scope>NUCLEOTIDE SEQUENCE [LARGE SCALE GENOMIC DNA]</scope>
    <source>
        <strain evidence="2 3">CBS 24483</strain>
    </source>
</reference>
<feature type="region of interest" description="Disordered" evidence="1">
    <location>
        <begin position="70"/>
        <end position="109"/>
    </location>
</feature>
<proteinExistence type="predicted"/>
<dbReference type="GeneID" id="92072392"/>
<feature type="compositionally biased region" description="Low complexity" evidence="1">
    <location>
        <begin position="398"/>
        <end position="412"/>
    </location>
</feature>
<evidence type="ECO:0000256" key="1">
    <source>
        <dbReference type="SAM" id="MobiDB-lite"/>
    </source>
</evidence>
<gene>
    <name evidence="2" type="ORF">PG986_003108</name>
</gene>
<dbReference type="EMBL" id="JAQQWE010000002">
    <property type="protein sequence ID" value="KAK7962283.1"/>
    <property type="molecule type" value="Genomic_DNA"/>
</dbReference>
<dbReference type="RefSeq" id="XP_066704394.1">
    <property type="nucleotide sequence ID" value="XM_066839330.1"/>
</dbReference>
<dbReference type="Proteomes" id="UP001391051">
    <property type="component" value="Unassembled WGS sequence"/>
</dbReference>
<sequence>MGGTRSYTNEQIQFVLDAWIDGKKAPEIVQAYRQAFGDQRFGVSQVKYLKSAYGEDAEFGVPLVNRVVRSPSGTDGASQSARTLAGASLSQRGYGRPSMRPLPGGGTNQLSASMSQPAGFLPARLASEPAPVAMHGYDFSGPFSNGLGPAAPGGPVTTTTGTPAAGMSTHGGPPNVAFGAARPPHGPVTQGGSLGRDTIMGGGTVPAHRDAFWSGPGQGPSSLLQKSAAGMHSATASGSGGASSFLPDAAAKFTTTPSLADFSSSSARPAGRTTKPSMSALTTRAGKAPAGDQECSLFPSTLVAPSGSPEDWVIISPRPFAEEEDMIGWYATSHHGCSIQAKHRHDPDGGIHFGGMRDVRNAMASHLYAKAEEILRAERAKVALAEEEEEEKEEERQAQQQAQGGEAAAPEPSVAANEGTPMEQDDLDG</sequence>
<evidence type="ECO:0000313" key="2">
    <source>
        <dbReference type="EMBL" id="KAK7962283.1"/>
    </source>
</evidence>
<feature type="region of interest" description="Disordered" evidence="1">
    <location>
        <begin position="259"/>
        <end position="294"/>
    </location>
</feature>
<protein>
    <submittedName>
        <fullName evidence="2">Uncharacterized protein</fullName>
    </submittedName>
</protein>
<comment type="caution">
    <text evidence="2">The sequence shown here is derived from an EMBL/GenBank/DDBJ whole genome shotgun (WGS) entry which is preliminary data.</text>
</comment>
<feature type="compositionally biased region" description="Low complexity" evidence="1">
    <location>
        <begin position="227"/>
        <end position="237"/>
    </location>
</feature>
<evidence type="ECO:0000313" key="3">
    <source>
        <dbReference type="Proteomes" id="UP001391051"/>
    </source>
</evidence>
<accession>A0ABR1QQR5</accession>
<keyword evidence="3" id="KW-1185">Reference proteome</keyword>
<name>A0ABR1QQR5_9PEZI</name>
<feature type="compositionally biased region" description="Polar residues" evidence="1">
    <location>
        <begin position="71"/>
        <end position="82"/>
    </location>
</feature>
<feature type="region of interest" description="Disordered" evidence="1">
    <location>
        <begin position="148"/>
        <end position="242"/>
    </location>
</feature>
<organism evidence="2 3">
    <name type="scientific">Apiospora aurea</name>
    <dbReference type="NCBI Taxonomy" id="335848"/>
    <lineage>
        <taxon>Eukaryota</taxon>
        <taxon>Fungi</taxon>
        <taxon>Dikarya</taxon>
        <taxon>Ascomycota</taxon>
        <taxon>Pezizomycotina</taxon>
        <taxon>Sordariomycetes</taxon>
        <taxon>Xylariomycetidae</taxon>
        <taxon>Amphisphaeriales</taxon>
        <taxon>Apiosporaceae</taxon>
        <taxon>Apiospora</taxon>
    </lineage>
</organism>